<dbReference type="OrthoDB" id="5364171at2759"/>
<gene>
    <name evidence="1" type="ORF">EJ05DRAFT_529186</name>
</gene>
<dbReference type="RefSeq" id="XP_033599933.1">
    <property type="nucleotide sequence ID" value="XM_033748928.1"/>
</dbReference>
<organism evidence="1 2">
    <name type="scientific">Pseudovirgaria hyperparasitica</name>
    <dbReference type="NCBI Taxonomy" id="470096"/>
    <lineage>
        <taxon>Eukaryota</taxon>
        <taxon>Fungi</taxon>
        <taxon>Dikarya</taxon>
        <taxon>Ascomycota</taxon>
        <taxon>Pezizomycotina</taxon>
        <taxon>Dothideomycetes</taxon>
        <taxon>Dothideomycetes incertae sedis</taxon>
        <taxon>Acrospermales</taxon>
        <taxon>Acrospermaceae</taxon>
        <taxon>Pseudovirgaria</taxon>
    </lineage>
</organism>
<evidence type="ECO:0000313" key="2">
    <source>
        <dbReference type="Proteomes" id="UP000799437"/>
    </source>
</evidence>
<protein>
    <submittedName>
        <fullName evidence="1">Uncharacterized protein</fullName>
    </submittedName>
</protein>
<dbReference type="AlphaFoldDB" id="A0A6A6W3P9"/>
<evidence type="ECO:0000313" key="1">
    <source>
        <dbReference type="EMBL" id="KAF2757482.1"/>
    </source>
</evidence>
<keyword evidence="2" id="KW-1185">Reference proteome</keyword>
<sequence length="203" mass="23183">MVHHAYIKYTPHRDATRFVVSAADADTIDEWWRAHQKHKGLRMERMSPDFYTIFLTLIVDAAGGTAVRNGAGMLDQASRTDHISGGTFYVRSKSEPSLYWWAAETGGRIYATRQGRTRFQIRIDAEDDRSKTVMIKSDRVVLCAAHDPKLKVSTEAGELCLDKHSDSFDFGDFKHRFLAGGMYDKEVVKRVDFGFGEEWELVR</sequence>
<dbReference type="EMBL" id="ML996573">
    <property type="protein sequence ID" value="KAF2757482.1"/>
    <property type="molecule type" value="Genomic_DNA"/>
</dbReference>
<reference evidence="1" key="1">
    <citation type="journal article" date="2020" name="Stud. Mycol.">
        <title>101 Dothideomycetes genomes: a test case for predicting lifestyles and emergence of pathogens.</title>
        <authorList>
            <person name="Haridas S."/>
            <person name="Albert R."/>
            <person name="Binder M."/>
            <person name="Bloem J."/>
            <person name="Labutti K."/>
            <person name="Salamov A."/>
            <person name="Andreopoulos B."/>
            <person name="Baker S."/>
            <person name="Barry K."/>
            <person name="Bills G."/>
            <person name="Bluhm B."/>
            <person name="Cannon C."/>
            <person name="Castanera R."/>
            <person name="Culley D."/>
            <person name="Daum C."/>
            <person name="Ezra D."/>
            <person name="Gonzalez J."/>
            <person name="Henrissat B."/>
            <person name="Kuo A."/>
            <person name="Liang C."/>
            <person name="Lipzen A."/>
            <person name="Lutzoni F."/>
            <person name="Magnuson J."/>
            <person name="Mondo S."/>
            <person name="Nolan M."/>
            <person name="Ohm R."/>
            <person name="Pangilinan J."/>
            <person name="Park H.-J."/>
            <person name="Ramirez L."/>
            <person name="Alfaro M."/>
            <person name="Sun H."/>
            <person name="Tritt A."/>
            <person name="Yoshinaga Y."/>
            <person name="Zwiers L.-H."/>
            <person name="Turgeon B."/>
            <person name="Goodwin S."/>
            <person name="Spatafora J."/>
            <person name="Crous P."/>
            <person name="Grigoriev I."/>
        </authorList>
    </citation>
    <scope>NUCLEOTIDE SEQUENCE</scope>
    <source>
        <strain evidence="1">CBS 121739</strain>
    </source>
</reference>
<dbReference type="GeneID" id="54489982"/>
<accession>A0A6A6W3P9</accession>
<proteinExistence type="predicted"/>
<dbReference type="Proteomes" id="UP000799437">
    <property type="component" value="Unassembled WGS sequence"/>
</dbReference>
<name>A0A6A6W3P9_9PEZI</name>